<dbReference type="Pfam" id="PF13469">
    <property type="entry name" value="Sulfotransfer_3"/>
    <property type="match status" value="1"/>
</dbReference>
<dbReference type="GO" id="GO:0016740">
    <property type="term" value="F:transferase activity"/>
    <property type="evidence" value="ECO:0007669"/>
    <property type="project" value="UniProtKB-KW"/>
</dbReference>
<proteinExistence type="predicted"/>
<dbReference type="PANTHER" id="PTHR36451">
    <property type="entry name" value="PAPS-DEPENDENT SULFOTRANSFERASE STF3"/>
    <property type="match status" value="1"/>
</dbReference>
<evidence type="ECO:0000313" key="1">
    <source>
        <dbReference type="EMBL" id="RJF91159.1"/>
    </source>
</evidence>
<dbReference type="InterPro" id="IPR052736">
    <property type="entry name" value="Stf3_sulfotransferase"/>
</dbReference>
<comment type="caution">
    <text evidence="1">The sequence shown here is derived from an EMBL/GenBank/DDBJ whole genome shotgun (WGS) entry which is preliminary data.</text>
</comment>
<evidence type="ECO:0000313" key="2">
    <source>
        <dbReference type="Proteomes" id="UP000286100"/>
    </source>
</evidence>
<dbReference type="SUPFAM" id="SSF52540">
    <property type="entry name" value="P-loop containing nucleoside triphosphate hydrolases"/>
    <property type="match status" value="1"/>
</dbReference>
<accession>A0A418WMC3</accession>
<dbReference type="EMBL" id="QYUM01000003">
    <property type="protein sequence ID" value="RJF91159.1"/>
    <property type="molecule type" value="Genomic_DNA"/>
</dbReference>
<dbReference type="OrthoDB" id="9777890at2"/>
<dbReference type="Gene3D" id="3.40.50.300">
    <property type="entry name" value="P-loop containing nucleotide triphosphate hydrolases"/>
    <property type="match status" value="1"/>
</dbReference>
<organism evidence="1 2">
    <name type="scientific">Sphingomonas cavernae</name>
    <dbReference type="NCBI Taxonomy" id="2320861"/>
    <lineage>
        <taxon>Bacteria</taxon>
        <taxon>Pseudomonadati</taxon>
        <taxon>Pseudomonadota</taxon>
        <taxon>Alphaproteobacteria</taxon>
        <taxon>Sphingomonadales</taxon>
        <taxon>Sphingomonadaceae</taxon>
        <taxon>Sphingomonas</taxon>
    </lineage>
</organism>
<reference evidence="1 2" key="1">
    <citation type="submission" date="2018-09" db="EMBL/GenBank/DDBJ databases">
        <authorList>
            <person name="Zhu H."/>
        </authorList>
    </citation>
    <scope>NUCLEOTIDE SEQUENCE [LARGE SCALE GENOMIC DNA]</scope>
    <source>
        <strain evidence="1 2">K2R01-6</strain>
    </source>
</reference>
<gene>
    <name evidence="1" type="ORF">D3876_13595</name>
</gene>
<dbReference type="RefSeq" id="WP_119762996.1">
    <property type="nucleotide sequence ID" value="NZ_QYUM01000003.1"/>
</dbReference>
<name>A0A418WMC3_9SPHN</name>
<keyword evidence="2" id="KW-1185">Reference proteome</keyword>
<sequence>MTMALETSALLAAAREQTGLSDLGDDGILEGLDVLVDSINREAKLTEAGASRWEGMIVATLANRLSVEDWLASHPDLLERPVEKPLFVFGLPRTGTTLTINLLNADPARRCFLRWEAFNSAPPAAAGELSSDPRYVAEQERLNMSLKYAPHISAIHHEDADSPTECQFAMSPSFCAQYYDSVLHIPSYREWFFNTSYLPAFRYHKRLLQLLQANNGGRWTLKNPWHPLFLDDMTSVYPDAQLAMTHRDPADVVGSACSLVYNVRKMFSAEVDPVEVGKGLVQTFDLMIERMLAHREKHGQDSIHDIQYEDQVRDPIGEMRKLYARFDEPFAAEAETAMNAFLASNPQGKHGKHSYALEDYGLTREGVHAHFNDYCERFGISCRR</sequence>
<dbReference type="Proteomes" id="UP000286100">
    <property type="component" value="Unassembled WGS sequence"/>
</dbReference>
<dbReference type="PANTHER" id="PTHR36451:SF1">
    <property type="entry name" value="OMEGA-HYDROXY-BETA-DIHYDROMENAQUINONE-9 SULFOTRANSFERASE STF3"/>
    <property type="match status" value="1"/>
</dbReference>
<protein>
    <submittedName>
        <fullName evidence="1">Sulfotransferase</fullName>
    </submittedName>
</protein>
<keyword evidence="1" id="KW-0808">Transferase</keyword>
<dbReference type="AlphaFoldDB" id="A0A418WMC3"/>
<dbReference type="InterPro" id="IPR027417">
    <property type="entry name" value="P-loop_NTPase"/>
</dbReference>